<dbReference type="Pfam" id="PF00196">
    <property type="entry name" value="GerE"/>
    <property type="match status" value="1"/>
</dbReference>
<dbReference type="EMBL" id="BAAAQN010000002">
    <property type="protein sequence ID" value="GAA2013475.1"/>
    <property type="molecule type" value="Genomic_DNA"/>
</dbReference>
<dbReference type="InterPro" id="IPR016032">
    <property type="entry name" value="Sig_transdc_resp-reg_C-effctor"/>
</dbReference>
<evidence type="ECO:0000256" key="1">
    <source>
        <dbReference type="ARBA" id="ARBA00023125"/>
    </source>
</evidence>
<name>A0ABP5F486_9ACTN</name>
<dbReference type="InterPro" id="IPR039420">
    <property type="entry name" value="WalR-like"/>
</dbReference>
<proteinExistence type="predicted"/>
<evidence type="ECO:0000313" key="4">
    <source>
        <dbReference type="EMBL" id="GAA2013475.1"/>
    </source>
</evidence>
<dbReference type="PANTHER" id="PTHR43214">
    <property type="entry name" value="TWO-COMPONENT RESPONSE REGULATOR"/>
    <property type="match status" value="1"/>
</dbReference>
<dbReference type="Proteomes" id="UP001500751">
    <property type="component" value="Unassembled WGS sequence"/>
</dbReference>
<organism evidence="4 5">
    <name type="scientific">Catenulispora yoronensis</name>
    <dbReference type="NCBI Taxonomy" id="450799"/>
    <lineage>
        <taxon>Bacteria</taxon>
        <taxon>Bacillati</taxon>
        <taxon>Actinomycetota</taxon>
        <taxon>Actinomycetes</taxon>
        <taxon>Catenulisporales</taxon>
        <taxon>Catenulisporaceae</taxon>
        <taxon>Catenulispora</taxon>
    </lineage>
</organism>
<keyword evidence="5" id="KW-1185">Reference proteome</keyword>
<dbReference type="Gene3D" id="1.10.10.10">
    <property type="entry name" value="Winged helix-like DNA-binding domain superfamily/Winged helix DNA-binding domain"/>
    <property type="match status" value="1"/>
</dbReference>
<comment type="caution">
    <text evidence="4">The sequence shown here is derived from an EMBL/GenBank/DDBJ whole genome shotgun (WGS) entry which is preliminary data.</text>
</comment>
<feature type="domain" description="HTH luxR-type" evidence="3">
    <location>
        <begin position="13"/>
        <end position="69"/>
    </location>
</feature>
<evidence type="ECO:0000313" key="5">
    <source>
        <dbReference type="Proteomes" id="UP001500751"/>
    </source>
</evidence>
<gene>
    <name evidence="4" type="ORF">GCM10009839_05250</name>
</gene>
<dbReference type="InterPro" id="IPR000792">
    <property type="entry name" value="Tscrpt_reg_LuxR_C"/>
</dbReference>
<accession>A0ABP5F486</accession>
<dbReference type="InterPro" id="IPR036388">
    <property type="entry name" value="WH-like_DNA-bd_sf"/>
</dbReference>
<evidence type="ECO:0000256" key="2">
    <source>
        <dbReference type="SAM" id="MobiDB-lite"/>
    </source>
</evidence>
<keyword evidence="1" id="KW-0238">DNA-binding</keyword>
<protein>
    <recommendedName>
        <fullName evidence="3">HTH luxR-type domain-containing protein</fullName>
    </recommendedName>
</protein>
<feature type="region of interest" description="Disordered" evidence="2">
    <location>
        <begin position="73"/>
        <end position="95"/>
    </location>
</feature>
<evidence type="ECO:0000259" key="3">
    <source>
        <dbReference type="SMART" id="SM00421"/>
    </source>
</evidence>
<reference evidence="5" key="1">
    <citation type="journal article" date="2019" name="Int. J. Syst. Evol. Microbiol.">
        <title>The Global Catalogue of Microorganisms (GCM) 10K type strain sequencing project: providing services to taxonomists for standard genome sequencing and annotation.</title>
        <authorList>
            <consortium name="The Broad Institute Genomics Platform"/>
            <consortium name="The Broad Institute Genome Sequencing Center for Infectious Disease"/>
            <person name="Wu L."/>
            <person name="Ma J."/>
        </authorList>
    </citation>
    <scope>NUCLEOTIDE SEQUENCE [LARGE SCALE GENOMIC DNA]</scope>
    <source>
        <strain evidence="5">JCM 16014</strain>
    </source>
</reference>
<dbReference type="SMART" id="SM00421">
    <property type="entry name" value="HTH_LUXR"/>
    <property type="match status" value="1"/>
</dbReference>
<sequence>MERVNLSGVRSVSKMMDAKQKTLTLLISGLTDRAVAHRLGLSERTVQRHVRALMEGADCRNRMQLGRHAALTGLPELGADPDPEPEPTGTRPDGETRRLLELMLTDTHWATLRSLHLSTRSIERRIRDLMTLAGARSRVQLGWRVTRWEWL</sequence>
<dbReference type="SUPFAM" id="SSF46894">
    <property type="entry name" value="C-terminal effector domain of the bipartite response regulators"/>
    <property type="match status" value="1"/>
</dbReference>